<dbReference type="Pfam" id="PF00873">
    <property type="entry name" value="ACR_tran"/>
    <property type="match status" value="1"/>
</dbReference>
<feature type="transmembrane region" description="Helical" evidence="1">
    <location>
        <begin position="481"/>
        <end position="505"/>
    </location>
</feature>
<dbReference type="PANTHER" id="PTHR32063:SF16">
    <property type="entry name" value="CATION EFFLUX SYSTEM (ACRB_ACRD_ACRF FAMILY)"/>
    <property type="match status" value="1"/>
</dbReference>
<keyword evidence="3" id="KW-1185">Reference proteome</keyword>
<dbReference type="Proteomes" id="UP000248330">
    <property type="component" value="Unassembled WGS sequence"/>
</dbReference>
<gene>
    <name evidence="2" type="ORF">C8D93_11371</name>
</gene>
<reference evidence="2 3" key="1">
    <citation type="submission" date="2018-04" db="EMBL/GenBank/DDBJ databases">
        <title>Genomic Encyclopedia of Type Strains, Phase IV (KMG-IV): sequencing the most valuable type-strain genomes for metagenomic binning, comparative biology and taxonomic classification.</title>
        <authorList>
            <person name="Goeker M."/>
        </authorList>
    </citation>
    <scope>NUCLEOTIDE SEQUENCE [LARGE SCALE GENOMIC DNA]</scope>
    <source>
        <strain evidence="2 3">DSM 104150</strain>
    </source>
</reference>
<dbReference type="PRINTS" id="PR00702">
    <property type="entry name" value="ACRIFLAVINRP"/>
</dbReference>
<protein>
    <submittedName>
        <fullName evidence="2">Multidrug efflux pump subunit AcrB</fullName>
    </submittedName>
</protein>
<feature type="transmembrane region" description="Helical" evidence="1">
    <location>
        <begin position="951"/>
        <end position="971"/>
    </location>
</feature>
<evidence type="ECO:0000313" key="2">
    <source>
        <dbReference type="EMBL" id="PXV64277.1"/>
    </source>
</evidence>
<dbReference type="RefSeq" id="WP_110266731.1">
    <property type="nucleotide sequence ID" value="NZ_CAWNXA010000013.1"/>
</dbReference>
<dbReference type="SUPFAM" id="SSF82693">
    <property type="entry name" value="Multidrug efflux transporter AcrB pore domain, PN1, PN2, PC1 and PC2 subdomains"/>
    <property type="match status" value="3"/>
</dbReference>
<feature type="transmembrane region" description="Helical" evidence="1">
    <location>
        <begin position="1047"/>
        <end position="1068"/>
    </location>
</feature>
<feature type="transmembrane region" description="Helical" evidence="1">
    <location>
        <begin position="412"/>
        <end position="433"/>
    </location>
</feature>
<dbReference type="InterPro" id="IPR001036">
    <property type="entry name" value="Acrflvin-R"/>
</dbReference>
<dbReference type="EMBL" id="QICN01000013">
    <property type="protein sequence ID" value="PXV64277.1"/>
    <property type="molecule type" value="Genomic_DNA"/>
</dbReference>
<comment type="caution">
    <text evidence="2">The sequence shown here is derived from an EMBL/GenBank/DDBJ whole genome shotgun (WGS) entry which is preliminary data.</text>
</comment>
<dbReference type="InterPro" id="IPR027463">
    <property type="entry name" value="AcrB_DN_DC_subdom"/>
</dbReference>
<name>A0A318E3M8_9GAMM</name>
<dbReference type="Gene3D" id="3.30.70.1440">
    <property type="entry name" value="Multidrug efflux transporter AcrB pore domain"/>
    <property type="match status" value="1"/>
</dbReference>
<keyword evidence="1" id="KW-1133">Transmembrane helix</keyword>
<dbReference type="GO" id="GO:0005886">
    <property type="term" value="C:plasma membrane"/>
    <property type="evidence" value="ECO:0007669"/>
    <property type="project" value="TreeGrafter"/>
</dbReference>
<dbReference type="Gene3D" id="1.20.1640.10">
    <property type="entry name" value="Multidrug efflux transporter AcrB transmembrane domain"/>
    <property type="match status" value="2"/>
</dbReference>
<keyword evidence="1" id="KW-0472">Membrane</keyword>
<dbReference type="PANTHER" id="PTHR32063">
    <property type="match status" value="1"/>
</dbReference>
<feature type="transmembrane region" description="Helical" evidence="1">
    <location>
        <begin position="357"/>
        <end position="376"/>
    </location>
</feature>
<dbReference type="AlphaFoldDB" id="A0A318E3M8"/>
<dbReference type="Gene3D" id="3.30.70.1320">
    <property type="entry name" value="Multidrug efflux transporter AcrB pore domain like"/>
    <property type="match status" value="1"/>
</dbReference>
<dbReference type="SUPFAM" id="SSF82714">
    <property type="entry name" value="Multidrug efflux transporter AcrB TolC docking domain, DN and DC subdomains"/>
    <property type="match status" value="2"/>
</dbReference>
<dbReference type="SUPFAM" id="SSF82866">
    <property type="entry name" value="Multidrug efflux transporter AcrB transmembrane domain"/>
    <property type="match status" value="2"/>
</dbReference>
<feature type="transmembrane region" description="Helical" evidence="1">
    <location>
        <begin position="977"/>
        <end position="1001"/>
    </location>
</feature>
<evidence type="ECO:0000313" key="3">
    <source>
        <dbReference type="Proteomes" id="UP000248330"/>
    </source>
</evidence>
<feature type="transmembrane region" description="Helical" evidence="1">
    <location>
        <begin position="383"/>
        <end position="406"/>
    </location>
</feature>
<feature type="transmembrane region" description="Helical" evidence="1">
    <location>
        <begin position="925"/>
        <end position="944"/>
    </location>
</feature>
<dbReference type="Gene3D" id="3.30.2090.10">
    <property type="entry name" value="Multidrug efflux transporter AcrB TolC docking domain, DN and DC subdomains"/>
    <property type="match status" value="2"/>
</dbReference>
<keyword evidence="1" id="KW-0812">Transmembrane</keyword>
<feature type="transmembrane region" description="Helical" evidence="1">
    <location>
        <begin position="21"/>
        <end position="39"/>
    </location>
</feature>
<sequence length="1093" mass="118739">MHPVRLNSAGRLAQSFIESKLTPLFVVAGFLLAIFSSLVTPREENPQIIVPAVQVTWLLPGATPEEVDRLVVVPMEAALREIDGVKHSSAAAAHGIGRVMVEFHVGQDEDRVLERVKQRVAVHRDRLPRATLDPRIEQIRVDDAPIVTLTLASQRYDDYALRRLAERIAERLNNIKEVSVTQIHGGRLRELRVNLDPARLQAHGLTLNEGIAAITGNNVDALAGHSTRNGSERLVYLDGRLSSAEGLRRLPLAERGGRLIHLEDLAEVVDGPAPERDHVTRLAFGSGNPLFAAEDSQGEMAAVTISVAKKPGTNAVEVSRDVLTMVEKIRAQIVPADVHVVTTRDDGRNANRVVNHLIFDLAIAITVVTLLLVPALGGRQAMIVALVIPLVIGLTLAVDLLAGVTINRMSMFGLILALGMLVDDAIVVMENIHRHYEQGTTDRRWTAVLATHEIGTPTTLATITIVLVFLSLSLLTGMNGAFFFPISFNVAVAIAASLLVAYVVVPWACHHWLPAPAGHRIDQPPGLLERRYSMAVTALVEHPRRANALFAGILLLLLASSMMMAWQFIRPSGVEGPLSFGGVGLSIMPRENRNTFTIWLDLAEGTPIETTDRVAREVGELVSAQPMVDHYLSYVGIPGVVDFAGQISGGASRQGPNVAELRVNLIDKSERRTQSGAVIDELRGAVRPIQSRYPDLDVRFIEAPAGPPSAAVILAHIHGPDPEVLRGISAEVKALFRTTYGAVDVFDIEATQRMQVDVVVDKDKAMLSGVSTADIEQTLRALMDGLVIAQTHVEGEKNPVPVRIRVPRHSEIAPELLDRILVRNARGQAIPVSELADVVTRPSEAAVQRRDNERISIVGGNVTPNTAPIYAILAMNQKLAAAPVAGQPLRTGNLSLVEQAPNSLDGYQLLWDGELRVTFDSFREMSLIFGVVVLMIYLLLVAAYRSFLLPVLGMIAIPLGIIGVFPGHWLVDINFSMASLIGVVALAGVVVRNSLLIIDFIHDYQRQGHPLREAVKLAGAVRLRPILLTSSALILATLVLYRDPLFAGLATSMIFGTLTSTGLTLLALPPLYERVARHFPEWVREPPDASGRT</sequence>
<feature type="transmembrane region" description="Helical" evidence="1">
    <location>
        <begin position="1021"/>
        <end position="1041"/>
    </location>
</feature>
<evidence type="ECO:0000256" key="1">
    <source>
        <dbReference type="SAM" id="Phobius"/>
    </source>
</evidence>
<proteinExistence type="predicted"/>
<organism evidence="2 3">
    <name type="scientific">Sinimarinibacterium flocculans</name>
    <dbReference type="NCBI Taxonomy" id="985250"/>
    <lineage>
        <taxon>Bacteria</taxon>
        <taxon>Pseudomonadati</taxon>
        <taxon>Pseudomonadota</taxon>
        <taxon>Gammaproteobacteria</taxon>
        <taxon>Nevskiales</taxon>
        <taxon>Nevskiaceae</taxon>
        <taxon>Sinimarinibacterium</taxon>
    </lineage>
</organism>
<feature type="transmembrane region" description="Helical" evidence="1">
    <location>
        <begin position="548"/>
        <end position="569"/>
    </location>
</feature>
<dbReference type="Gene3D" id="3.30.70.1430">
    <property type="entry name" value="Multidrug efflux transporter AcrB pore domain"/>
    <property type="match status" value="2"/>
</dbReference>
<dbReference type="GO" id="GO:0042910">
    <property type="term" value="F:xenobiotic transmembrane transporter activity"/>
    <property type="evidence" value="ECO:0007669"/>
    <property type="project" value="TreeGrafter"/>
</dbReference>
<dbReference type="OrthoDB" id="5613295at2"/>
<feature type="transmembrane region" description="Helical" evidence="1">
    <location>
        <begin position="454"/>
        <end position="475"/>
    </location>
</feature>
<accession>A0A318E3M8</accession>